<evidence type="ECO:0000313" key="13">
    <source>
        <dbReference type="Proteomes" id="UP000245771"/>
    </source>
</evidence>
<dbReference type="Proteomes" id="UP000245771">
    <property type="component" value="Unassembled WGS sequence"/>
</dbReference>
<evidence type="ECO:0000256" key="3">
    <source>
        <dbReference type="ARBA" id="ARBA00022475"/>
    </source>
</evidence>
<keyword evidence="3" id="KW-1003">Cell membrane</keyword>
<dbReference type="STRING" id="1280837.A0A316VJK1"/>
<dbReference type="InParanoid" id="A0A316VJK1"/>
<dbReference type="InterPro" id="IPR011657">
    <property type="entry name" value="CNT_C_dom"/>
</dbReference>
<feature type="transmembrane region" description="Helical" evidence="8">
    <location>
        <begin position="368"/>
        <end position="387"/>
    </location>
</feature>
<dbReference type="Pfam" id="PF07670">
    <property type="entry name" value="Gate"/>
    <property type="match status" value="1"/>
</dbReference>
<evidence type="ECO:0000256" key="1">
    <source>
        <dbReference type="ARBA" id="ARBA00004651"/>
    </source>
</evidence>
<feature type="domain" description="Nucleoside transporter/FeoB GTPase Gate" evidence="11">
    <location>
        <begin position="291"/>
        <end position="388"/>
    </location>
</feature>
<feature type="transmembrane region" description="Helical" evidence="8">
    <location>
        <begin position="122"/>
        <end position="139"/>
    </location>
</feature>
<reference evidence="12 13" key="1">
    <citation type="journal article" date="2018" name="Mol. Biol. Evol.">
        <title>Broad Genomic Sampling Reveals a Smut Pathogenic Ancestry of the Fungal Clade Ustilaginomycotina.</title>
        <authorList>
            <person name="Kijpornyongpan T."/>
            <person name="Mondo S.J."/>
            <person name="Barry K."/>
            <person name="Sandor L."/>
            <person name="Lee J."/>
            <person name="Lipzen A."/>
            <person name="Pangilinan J."/>
            <person name="LaButti K."/>
            <person name="Hainaut M."/>
            <person name="Henrissat B."/>
            <person name="Grigoriev I.V."/>
            <person name="Spatafora J.W."/>
            <person name="Aime M.C."/>
        </authorList>
    </citation>
    <scope>NUCLEOTIDE SEQUENCE [LARGE SCALE GENOMIC DNA]</scope>
    <source>
        <strain evidence="12 13">MCA 3882</strain>
    </source>
</reference>
<evidence type="ECO:0000256" key="6">
    <source>
        <dbReference type="ARBA" id="ARBA00023136"/>
    </source>
</evidence>
<keyword evidence="13" id="KW-1185">Reference proteome</keyword>
<dbReference type="InterPro" id="IPR011642">
    <property type="entry name" value="Gate_dom"/>
</dbReference>
<organism evidence="12 13">
    <name type="scientific">Meira miltonrushii</name>
    <dbReference type="NCBI Taxonomy" id="1280837"/>
    <lineage>
        <taxon>Eukaryota</taxon>
        <taxon>Fungi</taxon>
        <taxon>Dikarya</taxon>
        <taxon>Basidiomycota</taxon>
        <taxon>Ustilaginomycotina</taxon>
        <taxon>Exobasidiomycetes</taxon>
        <taxon>Exobasidiales</taxon>
        <taxon>Brachybasidiaceae</taxon>
        <taxon>Meira</taxon>
    </lineage>
</organism>
<evidence type="ECO:0000313" key="12">
    <source>
        <dbReference type="EMBL" id="PWN37238.1"/>
    </source>
</evidence>
<protein>
    <recommendedName>
        <fullName evidence="14">H+/nucleoside cotransporter</fullName>
    </recommendedName>
</protein>
<keyword evidence="4 8" id="KW-0812">Transmembrane</keyword>
<dbReference type="RefSeq" id="XP_025357540.1">
    <property type="nucleotide sequence ID" value="XM_025498185.1"/>
</dbReference>
<feature type="transmembrane region" description="Helical" evidence="8">
    <location>
        <begin position="553"/>
        <end position="573"/>
    </location>
</feature>
<feature type="transmembrane region" description="Helical" evidence="8">
    <location>
        <begin position="491"/>
        <end position="512"/>
    </location>
</feature>
<evidence type="ECO:0000259" key="9">
    <source>
        <dbReference type="Pfam" id="PF01773"/>
    </source>
</evidence>
<dbReference type="InterPro" id="IPR002668">
    <property type="entry name" value="CNT_N_dom"/>
</dbReference>
<dbReference type="OrthoDB" id="6075923at2759"/>
<accession>A0A316VJK1</accession>
<evidence type="ECO:0000256" key="5">
    <source>
        <dbReference type="ARBA" id="ARBA00022989"/>
    </source>
</evidence>
<name>A0A316VJK1_9BASI</name>
<feature type="domain" description="Concentrative nucleoside transporter C-terminal" evidence="10">
    <location>
        <begin position="394"/>
        <end position="608"/>
    </location>
</feature>
<dbReference type="GeneID" id="37019966"/>
<dbReference type="PANTHER" id="PTHR10590">
    <property type="entry name" value="SODIUM/NUCLEOSIDE COTRANSPORTER"/>
    <property type="match status" value="1"/>
</dbReference>
<feature type="transmembrane region" description="Helical" evidence="8">
    <location>
        <begin position="175"/>
        <end position="193"/>
    </location>
</feature>
<dbReference type="Pfam" id="PF07662">
    <property type="entry name" value="Nucleos_tra2_C"/>
    <property type="match status" value="1"/>
</dbReference>
<dbReference type="GO" id="GO:0005337">
    <property type="term" value="F:nucleoside transmembrane transporter activity"/>
    <property type="evidence" value="ECO:0007669"/>
    <property type="project" value="InterPro"/>
</dbReference>
<evidence type="ECO:0008006" key="14">
    <source>
        <dbReference type="Google" id="ProtNLM"/>
    </source>
</evidence>
<feature type="domain" description="Concentrative nucleoside transporter N-terminal" evidence="9">
    <location>
        <begin position="209"/>
        <end position="279"/>
    </location>
</feature>
<evidence type="ECO:0000259" key="10">
    <source>
        <dbReference type="Pfam" id="PF07662"/>
    </source>
</evidence>
<feature type="transmembrane region" description="Helical" evidence="8">
    <location>
        <begin position="454"/>
        <end position="479"/>
    </location>
</feature>
<evidence type="ECO:0000256" key="7">
    <source>
        <dbReference type="SAM" id="MobiDB-lite"/>
    </source>
</evidence>
<sequence>MNFDELAVLPQSGEKPTEKADHGSSSSHDGVDEKQTYHNQSIPSQEPARERINDIDIEAAKWRRRENGEDDDDSPNTPWKDKLLVFFHSRYAVWIRDFGLILLILGWWIPAIINDTPKVRHRWIPSTIFSWFFILLILFHKSRYIPQRPFARVFATAWNAVLGKPWSMLPYAGKLSAGWIALTALVFGSTYGLPTTPTSNYGNRTISLVGLLLIYGGMFLASSNHRAIKARTTILGIGFQFIIALFVFRTGAGSSFFTWISTAAFDLLNQGVIGGAAFFWNDLISEHYFFINTLSSIIFFVALCVALFYLGVLTWVIKKAAWFFHKTFDISGAEAVVAVASPFIGQGENVVLVRPYARLFTRAEFHQVLVSGFATIAGSVLSAYISIGVNGRDLITSSVMSIPASIAASKLVYPETQEAETAGQLSIEREEQEEERANDALHALSNGAWFGLRVAGLIFCNVLVIVSLVYAINGILAYIGNAWYITDDNGGPLSLDLIIGYILWPLTFMLGVPRKDVLTVSQLIATKVVQNEFVAYSQFIKIQQDLDPRAVKIVTYALCGFGNLGSLGINIGVMSAIAPKRKMEIVRLAPSALITGVFVTLSSAAIAGIVSAD</sequence>
<evidence type="ECO:0000256" key="4">
    <source>
        <dbReference type="ARBA" id="ARBA00022692"/>
    </source>
</evidence>
<dbReference type="Pfam" id="PF01773">
    <property type="entry name" value="Nucleos_tra2_N"/>
    <property type="match status" value="1"/>
</dbReference>
<evidence type="ECO:0000259" key="11">
    <source>
        <dbReference type="Pfam" id="PF07670"/>
    </source>
</evidence>
<evidence type="ECO:0000256" key="2">
    <source>
        <dbReference type="ARBA" id="ARBA00009033"/>
    </source>
</evidence>
<dbReference type="PANTHER" id="PTHR10590:SF4">
    <property type="entry name" value="SOLUTE CARRIER FAMILY 28 MEMBER 3"/>
    <property type="match status" value="1"/>
</dbReference>
<keyword evidence="6 8" id="KW-0472">Membrane</keyword>
<feature type="transmembrane region" description="Helical" evidence="8">
    <location>
        <begin position="91"/>
        <end position="110"/>
    </location>
</feature>
<feature type="transmembrane region" description="Helical" evidence="8">
    <location>
        <begin position="288"/>
        <end position="317"/>
    </location>
</feature>
<feature type="transmembrane region" description="Helical" evidence="8">
    <location>
        <begin position="234"/>
        <end position="260"/>
    </location>
</feature>
<feature type="transmembrane region" description="Helical" evidence="8">
    <location>
        <begin position="585"/>
        <end position="610"/>
    </location>
</feature>
<keyword evidence="5 8" id="KW-1133">Transmembrane helix</keyword>
<comment type="subcellular location">
    <subcellularLocation>
        <location evidence="1">Cell membrane</location>
        <topology evidence="1">Multi-pass membrane protein</topology>
    </subcellularLocation>
</comment>
<proteinExistence type="inferred from homology"/>
<gene>
    <name evidence="12" type="ORF">FA14DRAFT_159381</name>
</gene>
<dbReference type="GO" id="GO:0005886">
    <property type="term" value="C:plasma membrane"/>
    <property type="evidence" value="ECO:0007669"/>
    <property type="project" value="UniProtKB-SubCell"/>
</dbReference>
<dbReference type="AlphaFoldDB" id="A0A316VJK1"/>
<dbReference type="InterPro" id="IPR008276">
    <property type="entry name" value="C_nuclsd_transpt"/>
</dbReference>
<feature type="transmembrane region" description="Helical" evidence="8">
    <location>
        <begin position="205"/>
        <end position="222"/>
    </location>
</feature>
<evidence type="ECO:0000256" key="8">
    <source>
        <dbReference type="SAM" id="Phobius"/>
    </source>
</evidence>
<dbReference type="GO" id="GO:0015293">
    <property type="term" value="F:symporter activity"/>
    <property type="evidence" value="ECO:0007669"/>
    <property type="project" value="TreeGrafter"/>
</dbReference>
<dbReference type="EMBL" id="KZ819602">
    <property type="protein sequence ID" value="PWN37238.1"/>
    <property type="molecule type" value="Genomic_DNA"/>
</dbReference>
<feature type="region of interest" description="Disordered" evidence="7">
    <location>
        <begin position="1"/>
        <end position="51"/>
    </location>
</feature>
<comment type="similarity">
    <text evidence="2">Belongs to the concentrative nucleoside transporter (CNT) (TC 2.A.41) family.</text>
</comment>